<feature type="compositionally biased region" description="Basic and acidic residues" evidence="14">
    <location>
        <begin position="232"/>
        <end position="250"/>
    </location>
</feature>
<dbReference type="InterPro" id="IPR011615">
    <property type="entry name" value="p53_DNA-bd"/>
</dbReference>
<keyword evidence="5 11" id="KW-0862">Zinc</keyword>
<dbReference type="Gene3D" id="3.30.710.10">
    <property type="entry name" value="Potassium Channel Kv1.1, Chain A"/>
    <property type="match status" value="1"/>
</dbReference>
<evidence type="ECO:0000256" key="8">
    <source>
        <dbReference type="ARBA" id="ARBA00023159"/>
    </source>
</evidence>
<reference evidence="16" key="1">
    <citation type="submission" date="2023-07" db="EMBL/GenBank/DDBJ databases">
        <title>Chromosome-level genome assembly of Artemia franciscana.</title>
        <authorList>
            <person name="Jo E."/>
        </authorList>
    </citation>
    <scope>NUCLEOTIDE SEQUENCE</scope>
    <source>
        <tissue evidence="16">Whole body</tissue>
    </source>
</reference>
<sequence>MSLLKREQEQDVSPVSISSNASQHKDFLQSLPTLAPLSVDRSHWLSSSSSYSSSVDRVGFEVVFDENGQPTKSCSWTHSSVLKRLYVKDGNAIPFNLKVTGCAPRVFENLYVRVQLQFSEFQFSQDVVARCPFHTITDRVDSSFPHPEHVIRADGIKNVQYISDGAKAVCFKFPQPQPGTDFGFARLQFMCRNSCPGGINRRSTDLIFILSNSNNVEIARFSTQIKISCCPGRDREKDEEKDKKAQEKRTVSGLTPALATTGLDPNSDGSIAMDQGYSLRGYSLRWNKFNTVFQNTFSEIYASQELTDMSFFVEDNFIKCHKIVISAASPYFRQILVRLTEVNPVVVLDNVSYSVFSALINFIYCGEIEVDHDLLKPVVDTGKRFRVVGLFESEHSISNNSADPPLCNDKVPDTERTVLNLDATTIASSDFSNVIVEDERDPLSLDVEEERQNKADNIMLIPEEEEVLVLSDEEVSNLSEVPDSVSGRIRSYDNRVTFVDCVTSSRNNGNPIEEETPVSYPDGDLEIRNFSVDLERFPIPLRRLLADDSVTSVDKHTVVRFILDDFIAFKRVQPCLSNRSVTKNDLVMLCKKLVTKYPCLCDRQKSGKATENGYAVLLNMMINRRGNISRAIRAQRNIQSSHTQIGGPDSKRLRLMSQQSGHENKQINQNSNTLQSIPSAQLKTNNCNLDSFFDHFEDIRSDIENRIPVLKLKEKWPTLFITCELLIHAQKLLQFNPGTFMKKLQHIIEKMRPGSIVNSFTVLSVLHQLRVMVGDIEDCFVRIEDSETFNPTMLPQTPTIAYFHEERSRDRLCVYVERVIIAEEYDPIKAVAVWFCSFKIFNIEGVKTKNLCSLLMSYAALKNIPLTKKVVATIATF</sequence>
<comment type="cofactor">
    <cofactor evidence="11">
        <name>Zn(2+)</name>
        <dbReference type="ChEBI" id="CHEBI:29105"/>
    </cofactor>
    <text evidence="11">Binds 1 zinc ion per subunit.</text>
</comment>
<feature type="binding site" evidence="11">
    <location>
        <position position="191"/>
    </location>
    <ligand>
        <name>Zn(2+)</name>
        <dbReference type="ChEBI" id="CHEBI:29105"/>
    </ligand>
</feature>
<dbReference type="Pfam" id="PF00651">
    <property type="entry name" value="BTB"/>
    <property type="match status" value="1"/>
</dbReference>
<comment type="similarity">
    <text evidence="2">Belongs to the p53 family.</text>
</comment>
<evidence type="ECO:0000256" key="14">
    <source>
        <dbReference type="SAM" id="MobiDB-lite"/>
    </source>
</evidence>
<evidence type="ECO:0000313" key="16">
    <source>
        <dbReference type="EMBL" id="KAK2728051.1"/>
    </source>
</evidence>
<keyword evidence="7" id="KW-0238">DNA-binding</keyword>
<dbReference type="SMART" id="SM00225">
    <property type="entry name" value="BTB"/>
    <property type="match status" value="1"/>
</dbReference>
<evidence type="ECO:0000256" key="13">
    <source>
        <dbReference type="PIRSR" id="PIRSR602117-3"/>
    </source>
</evidence>
<dbReference type="GO" id="GO:0005634">
    <property type="term" value="C:nucleus"/>
    <property type="evidence" value="ECO:0007669"/>
    <property type="project" value="UniProtKB-SubCell"/>
</dbReference>
<feature type="binding site" evidence="11">
    <location>
        <position position="134"/>
    </location>
    <ligand>
        <name>Zn(2+)</name>
        <dbReference type="ChEBI" id="CHEBI:29105"/>
    </ligand>
</feature>
<organism evidence="16 17">
    <name type="scientific">Artemia franciscana</name>
    <name type="common">Brine shrimp</name>
    <name type="synonym">Artemia sanfranciscana</name>
    <dbReference type="NCBI Taxonomy" id="6661"/>
    <lineage>
        <taxon>Eukaryota</taxon>
        <taxon>Metazoa</taxon>
        <taxon>Ecdysozoa</taxon>
        <taxon>Arthropoda</taxon>
        <taxon>Crustacea</taxon>
        <taxon>Branchiopoda</taxon>
        <taxon>Anostraca</taxon>
        <taxon>Artemiidae</taxon>
        <taxon>Artemia</taxon>
    </lineage>
</organism>
<dbReference type="InterPro" id="IPR002117">
    <property type="entry name" value="p53_tumour_suppressor"/>
</dbReference>
<dbReference type="PANTHER" id="PTHR11447:SF16">
    <property type="entry name" value="P53 PROTEIN LONG FORM VARIANT 1"/>
    <property type="match status" value="1"/>
</dbReference>
<feature type="binding site" evidence="11">
    <location>
        <position position="195"/>
    </location>
    <ligand>
        <name>Zn(2+)</name>
        <dbReference type="ChEBI" id="CHEBI:29105"/>
    </ligand>
</feature>
<keyword evidence="17" id="KW-1185">Reference proteome</keyword>
<dbReference type="SUPFAM" id="SSF49417">
    <property type="entry name" value="p53-like transcription factors"/>
    <property type="match status" value="1"/>
</dbReference>
<dbReference type="Pfam" id="PF00870">
    <property type="entry name" value="P53"/>
    <property type="match status" value="1"/>
</dbReference>
<dbReference type="PROSITE" id="PS50097">
    <property type="entry name" value="BTB"/>
    <property type="match status" value="1"/>
</dbReference>
<evidence type="ECO:0000256" key="9">
    <source>
        <dbReference type="ARBA" id="ARBA00023163"/>
    </source>
</evidence>
<dbReference type="Proteomes" id="UP001187531">
    <property type="component" value="Unassembled WGS sequence"/>
</dbReference>
<dbReference type="SUPFAM" id="SSF54695">
    <property type="entry name" value="POZ domain"/>
    <property type="match status" value="1"/>
</dbReference>
<keyword evidence="4 11" id="KW-0479">Metal-binding</keyword>
<proteinExistence type="inferred from homology"/>
<evidence type="ECO:0000256" key="4">
    <source>
        <dbReference type="ARBA" id="ARBA00022723"/>
    </source>
</evidence>
<protein>
    <recommendedName>
        <fullName evidence="15">BTB domain-containing protein</fullName>
    </recommendedName>
</protein>
<evidence type="ECO:0000256" key="5">
    <source>
        <dbReference type="ARBA" id="ARBA00022833"/>
    </source>
</evidence>
<evidence type="ECO:0000256" key="6">
    <source>
        <dbReference type="ARBA" id="ARBA00023015"/>
    </source>
</evidence>
<dbReference type="EMBL" id="JAVRJZ010000001">
    <property type="protein sequence ID" value="KAK2728051.1"/>
    <property type="molecule type" value="Genomic_DNA"/>
</dbReference>
<feature type="cross-link" description="Glycyl lysine isopeptide (Lys-Gly) (interchain with G-Cter in ubiquitin)" evidence="13">
    <location>
        <position position="244"/>
    </location>
</feature>
<dbReference type="Gene3D" id="2.60.40.720">
    <property type="match status" value="1"/>
</dbReference>
<dbReference type="GO" id="GO:0006915">
    <property type="term" value="P:apoptotic process"/>
    <property type="evidence" value="ECO:0007669"/>
    <property type="project" value="UniProtKB-KW"/>
</dbReference>
<dbReference type="InterPro" id="IPR000210">
    <property type="entry name" value="BTB/POZ_dom"/>
</dbReference>
<dbReference type="InterPro" id="IPR011333">
    <property type="entry name" value="SKP1/BTB/POZ_sf"/>
</dbReference>
<comment type="caution">
    <text evidence="16">The sequence shown here is derived from an EMBL/GenBank/DDBJ whole genome shotgun (WGS) entry which is preliminary data.</text>
</comment>
<comment type="subcellular location">
    <subcellularLocation>
        <location evidence="1">Nucleus</location>
    </subcellularLocation>
</comment>
<evidence type="ECO:0000256" key="10">
    <source>
        <dbReference type="ARBA" id="ARBA00023242"/>
    </source>
</evidence>
<keyword evidence="8" id="KW-0010">Activator</keyword>
<name>A0AA88LLM0_ARTSF</name>
<dbReference type="CDD" id="cd18186">
    <property type="entry name" value="BTB_POZ_ZBTB_KLHL-like"/>
    <property type="match status" value="1"/>
</dbReference>
<feature type="region of interest" description="Disordered" evidence="14">
    <location>
        <begin position="232"/>
        <end position="252"/>
    </location>
</feature>
<feature type="domain" description="BTB" evidence="15">
    <location>
        <begin position="307"/>
        <end position="372"/>
    </location>
</feature>
<dbReference type="AlphaFoldDB" id="A0AA88LLM0"/>
<evidence type="ECO:0000256" key="11">
    <source>
        <dbReference type="PIRSR" id="PIRSR602117-1"/>
    </source>
</evidence>
<keyword evidence="10" id="KW-0539">Nucleus</keyword>
<evidence type="ECO:0000256" key="7">
    <source>
        <dbReference type="ARBA" id="ARBA00023125"/>
    </source>
</evidence>
<evidence type="ECO:0000256" key="12">
    <source>
        <dbReference type="PIRSR" id="PIRSR602117-2"/>
    </source>
</evidence>
<gene>
    <name evidence="16" type="ORF">QYM36_008506</name>
</gene>
<feature type="site" description="Interaction with DNA" evidence="12">
    <location>
        <position position="72"/>
    </location>
</feature>
<evidence type="ECO:0000313" key="17">
    <source>
        <dbReference type="Proteomes" id="UP001187531"/>
    </source>
</evidence>
<dbReference type="GO" id="GO:0046872">
    <property type="term" value="F:metal ion binding"/>
    <property type="evidence" value="ECO:0007669"/>
    <property type="project" value="UniProtKB-KW"/>
</dbReference>
<evidence type="ECO:0000259" key="15">
    <source>
        <dbReference type="PROSITE" id="PS50097"/>
    </source>
</evidence>
<accession>A0AA88LLM0</accession>
<dbReference type="InterPro" id="IPR008967">
    <property type="entry name" value="p53-like_TF_DNA-bd_sf"/>
</dbReference>
<evidence type="ECO:0000256" key="1">
    <source>
        <dbReference type="ARBA" id="ARBA00004123"/>
    </source>
</evidence>
<dbReference type="GO" id="GO:0000981">
    <property type="term" value="F:DNA-binding transcription factor activity, RNA polymerase II-specific"/>
    <property type="evidence" value="ECO:0007669"/>
    <property type="project" value="TreeGrafter"/>
</dbReference>
<feature type="binding site" evidence="11">
    <location>
        <position position="131"/>
    </location>
    <ligand>
        <name>Zn(2+)</name>
        <dbReference type="ChEBI" id="CHEBI:29105"/>
    </ligand>
</feature>
<keyword evidence="3" id="KW-0053">Apoptosis</keyword>
<dbReference type="GO" id="GO:0000978">
    <property type="term" value="F:RNA polymerase II cis-regulatory region sequence-specific DNA binding"/>
    <property type="evidence" value="ECO:0007669"/>
    <property type="project" value="TreeGrafter"/>
</dbReference>
<keyword evidence="9" id="KW-0804">Transcription</keyword>
<dbReference type="InterPro" id="IPR012346">
    <property type="entry name" value="p53/RUNT-type_TF_DNA-bd_sf"/>
</dbReference>
<evidence type="ECO:0000256" key="3">
    <source>
        <dbReference type="ARBA" id="ARBA00022703"/>
    </source>
</evidence>
<keyword evidence="6" id="KW-0805">Transcription regulation</keyword>
<evidence type="ECO:0000256" key="2">
    <source>
        <dbReference type="ARBA" id="ARBA00006167"/>
    </source>
</evidence>
<dbReference type="CDD" id="cd08367">
    <property type="entry name" value="P53"/>
    <property type="match status" value="1"/>
</dbReference>
<dbReference type="PRINTS" id="PR00386">
    <property type="entry name" value="P53SUPPRESSR"/>
</dbReference>
<dbReference type="PANTHER" id="PTHR11447">
    <property type="entry name" value="CELLULAR TUMOR ANTIGEN P53"/>
    <property type="match status" value="1"/>
</dbReference>